<reference evidence="1" key="1">
    <citation type="submission" date="2020-08" db="EMBL/GenBank/DDBJ databases">
        <title>Sulfitobacter aestuariivivens sp. nov., isolated from a tidal flat.</title>
        <authorList>
            <person name="Park S."/>
            <person name="Yoon J.-H."/>
        </authorList>
    </citation>
    <scope>NUCLEOTIDE SEQUENCE</scope>
    <source>
        <strain evidence="1">TSTF-M16</strain>
    </source>
</reference>
<sequence length="201" mass="21769">MPSLSHRYRDFGASEDGASLAVEGAHSAADEDAELEAFDTGYRAGWEDAVKALEGGTDAAARGIAQTLQDMAFTLREATAHLHAAMQPLMQQIVNKLLPKIARPVIGAQIIEQIGLLTEQTAEYAIEITVAEDSLEGLQDLLGDQTIGPFTLAGDPKLRIGQAYLRVNQTEREINFDAVLAGISEAFDAFYDQMKEPHPND</sequence>
<proteinExistence type="predicted"/>
<gene>
    <name evidence="1" type="ORF">H9Q16_16435</name>
</gene>
<name>A0A927D8G9_9RHOB</name>
<dbReference type="EMBL" id="JACTAG010000002">
    <property type="protein sequence ID" value="MBD3665522.1"/>
    <property type="molecule type" value="Genomic_DNA"/>
</dbReference>
<evidence type="ECO:0000313" key="1">
    <source>
        <dbReference type="EMBL" id="MBD3665522.1"/>
    </source>
</evidence>
<protein>
    <recommendedName>
        <fullName evidence="3">Flagellar biosynthesis protein</fullName>
    </recommendedName>
</protein>
<accession>A0A927D8G9</accession>
<comment type="caution">
    <text evidence="1">The sequence shown here is derived from an EMBL/GenBank/DDBJ whole genome shotgun (WGS) entry which is preliminary data.</text>
</comment>
<dbReference type="AlphaFoldDB" id="A0A927D8G9"/>
<evidence type="ECO:0008006" key="3">
    <source>
        <dbReference type="Google" id="ProtNLM"/>
    </source>
</evidence>
<keyword evidence="2" id="KW-1185">Reference proteome</keyword>
<evidence type="ECO:0000313" key="2">
    <source>
        <dbReference type="Proteomes" id="UP000635142"/>
    </source>
</evidence>
<organism evidence="1 2">
    <name type="scientific">Sulfitobacter aestuariivivens</name>
    <dbReference type="NCBI Taxonomy" id="2766981"/>
    <lineage>
        <taxon>Bacteria</taxon>
        <taxon>Pseudomonadati</taxon>
        <taxon>Pseudomonadota</taxon>
        <taxon>Alphaproteobacteria</taxon>
        <taxon>Rhodobacterales</taxon>
        <taxon>Roseobacteraceae</taxon>
        <taxon>Sulfitobacter</taxon>
    </lineage>
</organism>
<dbReference type="Proteomes" id="UP000635142">
    <property type="component" value="Unassembled WGS sequence"/>
</dbReference>